<dbReference type="PROSITE" id="PS51257">
    <property type="entry name" value="PROKAR_LIPOPROTEIN"/>
    <property type="match status" value="1"/>
</dbReference>
<evidence type="ECO:0008006" key="4">
    <source>
        <dbReference type="Google" id="ProtNLM"/>
    </source>
</evidence>
<dbReference type="EMBL" id="JACRVF010000001">
    <property type="protein sequence ID" value="MBC5992594.1"/>
    <property type="molecule type" value="Genomic_DNA"/>
</dbReference>
<accession>A0A923N6A9</accession>
<proteinExistence type="predicted"/>
<dbReference type="RefSeq" id="WP_187066528.1">
    <property type="nucleotide sequence ID" value="NZ_JACRVF010000001.1"/>
</dbReference>
<protein>
    <recommendedName>
        <fullName evidence="4">Lipoprotein</fullName>
    </recommendedName>
</protein>
<organism evidence="2 3">
    <name type="scientific">Pontibacter cellulosilyticus</name>
    <dbReference type="NCBI Taxonomy" id="1720253"/>
    <lineage>
        <taxon>Bacteria</taxon>
        <taxon>Pseudomonadati</taxon>
        <taxon>Bacteroidota</taxon>
        <taxon>Cytophagia</taxon>
        <taxon>Cytophagales</taxon>
        <taxon>Hymenobacteraceae</taxon>
        <taxon>Pontibacter</taxon>
    </lineage>
</organism>
<feature type="compositionally biased region" description="Basic and acidic residues" evidence="1">
    <location>
        <begin position="47"/>
        <end position="87"/>
    </location>
</feature>
<gene>
    <name evidence="2" type="ORF">H8S84_07095</name>
</gene>
<reference evidence="2" key="1">
    <citation type="submission" date="2020-08" db="EMBL/GenBank/DDBJ databases">
        <title>Pontibacter sp. SD6 16S ribosomal RNA gene Genome sequencing and assembly.</title>
        <authorList>
            <person name="Kang M."/>
        </authorList>
    </citation>
    <scope>NUCLEOTIDE SEQUENCE</scope>
    <source>
        <strain evidence="2">SD6</strain>
    </source>
</reference>
<evidence type="ECO:0000256" key="1">
    <source>
        <dbReference type="SAM" id="MobiDB-lite"/>
    </source>
</evidence>
<name>A0A923N6A9_9BACT</name>
<evidence type="ECO:0000313" key="3">
    <source>
        <dbReference type="Proteomes" id="UP000603640"/>
    </source>
</evidence>
<comment type="caution">
    <text evidence="2">The sequence shown here is derived from an EMBL/GenBank/DDBJ whole genome shotgun (WGS) entry which is preliminary data.</text>
</comment>
<evidence type="ECO:0000313" key="2">
    <source>
        <dbReference type="EMBL" id="MBC5992594.1"/>
    </source>
</evidence>
<dbReference type="Proteomes" id="UP000603640">
    <property type="component" value="Unassembled WGS sequence"/>
</dbReference>
<feature type="region of interest" description="Disordered" evidence="1">
    <location>
        <begin position="37"/>
        <end position="110"/>
    </location>
</feature>
<keyword evidence="3" id="KW-1185">Reference proteome</keyword>
<dbReference type="AlphaFoldDB" id="A0A923N6A9"/>
<sequence>MKYFVYPFQIRNPAILFMVFLPLILLMTGCASSRYPGNDGRIPVPYPDEREQRREDKDRDRDWEDRDKDWEKKDRNWERGDRGRGGDGRGLPFRELGIPPGHQPPPQSCASALRSVPLGAWVITHEGSRYRVSIFDRVKRGVVDEVRYYMKQ</sequence>